<keyword evidence="1" id="KW-0808">Transferase</keyword>
<dbReference type="InterPro" id="IPR002173">
    <property type="entry name" value="Carboh/pur_kinase_PfkB_CS"/>
</dbReference>
<dbReference type="InterPro" id="IPR029056">
    <property type="entry name" value="Ribokinase-like"/>
</dbReference>
<feature type="domain" description="Carbohydrate kinase PfkB" evidence="3">
    <location>
        <begin position="38"/>
        <end position="290"/>
    </location>
</feature>
<dbReference type="Pfam" id="PF00294">
    <property type="entry name" value="PfkB"/>
    <property type="match status" value="1"/>
</dbReference>
<dbReference type="PANTHER" id="PTHR10584">
    <property type="entry name" value="SUGAR KINASE"/>
    <property type="match status" value="1"/>
</dbReference>
<dbReference type="AlphaFoldDB" id="A0A2N9JKI6"/>
<dbReference type="RefSeq" id="WP_231935669.1">
    <property type="nucleotide sequence ID" value="NZ_BAAAGO010000006.1"/>
</dbReference>
<sequence length="359" mass="37472">MTSAATAPAFDVLVAGMVFLDVVFTELPNPPAPGTEVWAAGMGSSPGGIANLAVALSRLGLHTGLIAGFGDDGYGQWCRQVLTDQEGIDTSMSPTFDGWHTPVTVSMAYAGDRAMVTHGHEAPVPTSGLLEQGASARAVIAELDGDPWWQSLRADGALVFADVGWDGTGAWDPCMLDRLAGCHCFMPNDREAMAYTRTSTPEEALERLADLAPCAVVTLGADGAIATDGSTGEWARVPALPVRAIDPTGAGDCFGAALVAGTLAGWPLQQRLRFAALTAGLAVQQFGGALATPGWGDVADWWSLQKLRAAQGDPQAHQHLDDYGFLTDVIPAGEPARVRRAEATIAKFAHLPRGRETAG</sequence>
<dbReference type="InterPro" id="IPR011611">
    <property type="entry name" value="PfkB_dom"/>
</dbReference>
<reference evidence="4 5" key="1">
    <citation type="submission" date="2018-02" db="EMBL/GenBank/DDBJ databases">
        <authorList>
            <person name="Cohen D.B."/>
            <person name="Kent A.D."/>
        </authorList>
    </citation>
    <scope>NUCLEOTIDE SEQUENCE [LARGE SCALE GENOMIC DNA]</scope>
    <source>
        <strain evidence="4">1</strain>
    </source>
</reference>
<dbReference type="PANTHER" id="PTHR10584:SF166">
    <property type="entry name" value="RIBOKINASE"/>
    <property type="match status" value="1"/>
</dbReference>
<protein>
    <submittedName>
        <fullName evidence="4">Sugar or nucleoside kinase, ribokinase family</fullName>
    </submittedName>
</protein>
<dbReference type="Proteomes" id="UP000238164">
    <property type="component" value="Chromosome 1"/>
</dbReference>
<evidence type="ECO:0000256" key="1">
    <source>
        <dbReference type="ARBA" id="ARBA00022679"/>
    </source>
</evidence>
<dbReference type="PROSITE" id="PS00584">
    <property type="entry name" value="PFKB_KINASES_2"/>
    <property type="match status" value="1"/>
</dbReference>
<evidence type="ECO:0000259" key="3">
    <source>
        <dbReference type="Pfam" id="PF00294"/>
    </source>
</evidence>
<evidence type="ECO:0000313" key="5">
    <source>
        <dbReference type="Proteomes" id="UP000238164"/>
    </source>
</evidence>
<keyword evidence="5" id="KW-1185">Reference proteome</keyword>
<dbReference type="SUPFAM" id="SSF53613">
    <property type="entry name" value="Ribokinase-like"/>
    <property type="match status" value="1"/>
</dbReference>
<dbReference type="KEGG" id="mgg:MPLG2_3051"/>
<proteinExistence type="predicted"/>
<evidence type="ECO:0000256" key="2">
    <source>
        <dbReference type="ARBA" id="ARBA00022777"/>
    </source>
</evidence>
<name>A0A2N9JKI6_9ACTN</name>
<organism evidence="4 5">
    <name type="scientific">Micropruina glycogenica</name>
    <dbReference type="NCBI Taxonomy" id="75385"/>
    <lineage>
        <taxon>Bacteria</taxon>
        <taxon>Bacillati</taxon>
        <taxon>Actinomycetota</taxon>
        <taxon>Actinomycetes</taxon>
        <taxon>Propionibacteriales</taxon>
        <taxon>Nocardioidaceae</taxon>
        <taxon>Micropruina</taxon>
    </lineage>
</organism>
<evidence type="ECO:0000313" key="4">
    <source>
        <dbReference type="EMBL" id="SPD88081.1"/>
    </source>
</evidence>
<accession>A0A2N9JKI6</accession>
<dbReference type="Gene3D" id="3.40.1190.20">
    <property type="match status" value="1"/>
</dbReference>
<gene>
    <name evidence="4" type="ORF">MPLG2_3051</name>
</gene>
<dbReference type="EMBL" id="LT985188">
    <property type="protein sequence ID" value="SPD88081.1"/>
    <property type="molecule type" value="Genomic_DNA"/>
</dbReference>
<keyword evidence="2 4" id="KW-0418">Kinase</keyword>
<dbReference type="GO" id="GO:0016301">
    <property type="term" value="F:kinase activity"/>
    <property type="evidence" value="ECO:0007669"/>
    <property type="project" value="UniProtKB-KW"/>
</dbReference>